<evidence type="ECO:0000256" key="1">
    <source>
        <dbReference type="SAM" id="MobiDB-lite"/>
    </source>
</evidence>
<dbReference type="EMBL" id="MU004358">
    <property type="protein sequence ID" value="KAF2654792.1"/>
    <property type="molecule type" value="Genomic_DNA"/>
</dbReference>
<feature type="region of interest" description="Disordered" evidence="1">
    <location>
        <begin position="156"/>
        <end position="194"/>
    </location>
</feature>
<dbReference type="Proteomes" id="UP000799324">
    <property type="component" value="Unassembled WGS sequence"/>
</dbReference>
<accession>A0A6A6T546</accession>
<feature type="region of interest" description="Disordered" evidence="1">
    <location>
        <begin position="60"/>
        <end position="85"/>
    </location>
</feature>
<protein>
    <submittedName>
        <fullName evidence="2">Uncharacterized protein</fullName>
    </submittedName>
</protein>
<organism evidence="2 3">
    <name type="scientific">Lophiostoma macrostomum CBS 122681</name>
    <dbReference type="NCBI Taxonomy" id="1314788"/>
    <lineage>
        <taxon>Eukaryota</taxon>
        <taxon>Fungi</taxon>
        <taxon>Dikarya</taxon>
        <taxon>Ascomycota</taxon>
        <taxon>Pezizomycotina</taxon>
        <taxon>Dothideomycetes</taxon>
        <taxon>Pleosporomycetidae</taxon>
        <taxon>Pleosporales</taxon>
        <taxon>Lophiostomataceae</taxon>
        <taxon>Lophiostoma</taxon>
    </lineage>
</organism>
<evidence type="ECO:0000313" key="3">
    <source>
        <dbReference type="Proteomes" id="UP000799324"/>
    </source>
</evidence>
<keyword evidence="3" id="KW-1185">Reference proteome</keyword>
<reference evidence="2" key="1">
    <citation type="journal article" date="2020" name="Stud. Mycol.">
        <title>101 Dothideomycetes genomes: a test case for predicting lifestyles and emergence of pathogens.</title>
        <authorList>
            <person name="Haridas S."/>
            <person name="Albert R."/>
            <person name="Binder M."/>
            <person name="Bloem J."/>
            <person name="Labutti K."/>
            <person name="Salamov A."/>
            <person name="Andreopoulos B."/>
            <person name="Baker S."/>
            <person name="Barry K."/>
            <person name="Bills G."/>
            <person name="Bluhm B."/>
            <person name="Cannon C."/>
            <person name="Castanera R."/>
            <person name="Culley D."/>
            <person name="Daum C."/>
            <person name="Ezra D."/>
            <person name="Gonzalez J."/>
            <person name="Henrissat B."/>
            <person name="Kuo A."/>
            <person name="Liang C."/>
            <person name="Lipzen A."/>
            <person name="Lutzoni F."/>
            <person name="Magnuson J."/>
            <person name="Mondo S."/>
            <person name="Nolan M."/>
            <person name="Ohm R."/>
            <person name="Pangilinan J."/>
            <person name="Park H.-J."/>
            <person name="Ramirez L."/>
            <person name="Alfaro M."/>
            <person name="Sun H."/>
            <person name="Tritt A."/>
            <person name="Yoshinaga Y."/>
            <person name="Zwiers L.-H."/>
            <person name="Turgeon B."/>
            <person name="Goodwin S."/>
            <person name="Spatafora J."/>
            <person name="Crous P."/>
            <person name="Grigoriev I."/>
        </authorList>
    </citation>
    <scope>NUCLEOTIDE SEQUENCE</scope>
    <source>
        <strain evidence="2">CBS 122681</strain>
    </source>
</reference>
<dbReference type="Gene3D" id="3.30.450.30">
    <property type="entry name" value="Dynein light chain 2a, cytoplasmic"/>
    <property type="match status" value="1"/>
</dbReference>
<dbReference type="AlphaFoldDB" id="A0A6A6T546"/>
<gene>
    <name evidence="2" type="ORF">K491DRAFT_768660</name>
</gene>
<proteinExistence type="predicted"/>
<sequence length="236" mass="25933">MLNALKLSELLAKNVDPQLYPRMFVMSPNGTLMAYSTPVDIKDLRDQAALISMAWKEHETQHLTARRQPSNPDDDADPDTARPPQGLETLTIEFQSNNIIVRAIQPKLLLVLVGGVPPSRKISFKITAETYGDPRYPSTDVPSSPSPTLESAALDQAADGELSSGETSNPSGDESGASLKRKQKAASVVSSMSQREKDVKIGALHIQRKKIDALTEFIRRDFDERGFVMPDDSNFP</sequence>
<feature type="region of interest" description="Disordered" evidence="1">
    <location>
        <begin position="131"/>
        <end position="150"/>
    </location>
</feature>
<name>A0A6A6T546_9PLEO</name>
<feature type="compositionally biased region" description="Low complexity" evidence="1">
    <location>
        <begin position="137"/>
        <end position="148"/>
    </location>
</feature>
<dbReference type="OrthoDB" id="3924760at2759"/>
<evidence type="ECO:0000313" key="2">
    <source>
        <dbReference type="EMBL" id="KAF2654792.1"/>
    </source>
</evidence>